<dbReference type="GO" id="GO:0009103">
    <property type="term" value="P:lipopolysaccharide biosynthetic process"/>
    <property type="evidence" value="ECO:0007669"/>
    <property type="project" value="TreeGrafter"/>
</dbReference>
<feature type="transmembrane region" description="Helical" evidence="1">
    <location>
        <begin position="197"/>
        <end position="220"/>
    </location>
</feature>
<protein>
    <submittedName>
        <fullName evidence="3">O-acetyltransferase OatA</fullName>
        <ecNumber evidence="3">2.3.1.-</ecNumber>
    </submittedName>
</protein>
<feature type="transmembrane region" description="Helical" evidence="1">
    <location>
        <begin position="273"/>
        <end position="291"/>
    </location>
</feature>
<dbReference type="PANTHER" id="PTHR23028:SF53">
    <property type="entry name" value="ACYL_TRANSF_3 DOMAIN-CONTAINING PROTEIN"/>
    <property type="match status" value="1"/>
</dbReference>
<dbReference type="Pfam" id="PF01757">
    <property type="entry name" value="Acyl_transf_3"/>
    <property type="match status" value="1"/>
</dbReference>
<feature type="domain" description="Acyltransferase 3" evidence="2">
    <location>
        <begin position="24"/>
        <end position="357"/>
    </location>
</feature>
<keyword evidence="1" id="KW-1133">Transmembrane helix</keyword>
<evidence type="ECO:0000313" key="4">
    <source>
        <dbReference type="Proteomes" id="UP000318741"/>
    </source>
</evidence>
<organism evidence="3 4">
    <name type="scientific">Alienimonas californiensis</name>
    <dbReference type="NCBI Taxonomy" id="2527989"/>
    <lineage>
        <taxon>Bacteria</taxon>
        <taxon>Pseudomonadati</taxon>
        <taxon>Planctomycetota</taxon>
        <taxon>Planctomycetia</taxon>
        <taxon>Planctomycetales</taxon>
        <taxon>Planctomycetaceae</taxon>
        <taxon>Alienimonas</taxon>
    </lineage>
</organism>
<dbReference type="EC" id="2.3.1.-" evidence="3"/>
<dbReference type="GO" id="GO:0016747">
    <property type="term" value="F:acyltransferase activity, transferring groups other than amino-acyl groups"/>
    <property type="evidence" value="ECO:0007669"/>
    <property type="project" value="InterPro"/>
</dbReference>
<evidence type="ECO:0000313" key="3">
    <source>
        <dbReference type="EMBL" id="QDT14171.1"/>
    </source>
</evidence>
<dbReference type="EMBL" id="CP036265">
    <property type="protein sequence ID" value="QDT14171.1"/>
    <property type="molecule type" value="Genomic_DNA"/>
</dbReference>
<dbReference type="InterPro" id="IPR002656">
    <property type="entry name" value="Acyl_transf_3_dom"/>
</dbReference>
<accession>A0A517P470</accession>
<feature type="transmembrane region" description="Helical" evidence="1">
    <location>
        <begin position="97"/>
        <end position="115"/>
    </location>
</feature>
<feature type="transmembrane region" description="Helical" evidence="1">
    <location>
        <begin position="148"/>
        <end position="167"/>
    </location>
</feature>
<keyword evidence="3" id="KW-0012">Acyltransferase</keyword>
<feature type="transmembrane region" description="Helical" evidence="1">
    <location>
        <begin position="303"/>
        <end position="324"/>
    </location>
</feature>
<dbReference type="AlphaFoldDB" id="A0A517P470"/>
<sequence>MQTQKATILCSTTPRPGPSGYMPQLDGLRAVAVLAVMIHHWFPAHMLYFDAGNYAVLLFFTLSGFLITGILVRARCETERSEGAKRRQVFKAFYARRALRIFPVYYAAVVILLAFDVGSARSVSLPLVTYTHNLWVGWNHWTPPYGHFWTLAVEEQFYLFWPLVVLLLPRRLAVWIAFTAVAATPFLRGLAGMNGAAVASVLTTSNLAPLAGGSALALLGRDSALGKRLTNLAAGLGALVYVPLTLTLVFLTVESPGPNGRFFNETIYGFRQLSVSAIAVWLVAAAGRGAPGITGRVLQWPPLVYCGTISYGLYIYHSFAPPVWSHAALFLGLPEIVSTNDWVRWPFLLLLTFFTSAMSWHCFERPINKYKHRYPYVPDSVAAGTIVERPRAGSEIPVP</sequence>
<feature type="transmembrane region" description="Helical" evidence="1">
    <location>
        <begin position="21"/>
        <end position="42"/>
    </location>
</feature>
<feature type="transmembrane region" description="Helical" evidence="1">
    <location>
        <begin position="344"/>
        <end position="363"/>
    </location>
</feature>
<keyword evidence="3" id="KW-0808">Transferase</keyword>
<gene>
    <name evidence="3" type="primary">oatA_1</name>
    <name evidence="3" type="ORF">CA12_02390</name>
</gene>
<evidence type="ECO:0000256" key="1">
    <source>
        <dbReference type="SAM" id="Phobius"/>
    </source>
</evidence>
<dbReference type="Proteomes" id="UP000318741">
    <property type="component" value="Chromosome"/>
</dbReference>
<reference evidence="3 4" key="1">
    <citation type="submission" date="2019-02" db="EMBL/GenBank/DDBJ databases">
        <title>Deep-cultivation of Planctomycetes and their phenomic and genomic characterization uncovers novel biology.</title>
        <authorList>
            <person name="Wiegand S."/>
            <person name="Jogler M."/>
            <person name="Boedeker C."/>
            <person name="Pinto D."/>
            <person name="Vollmers J."/>
            <person name="Rivas-Marin E."/>
            <person name="Kohn T."/>
            <person name="Peeters S.H."/>
            <person name="Heuer A."/>
            <person name="Rast P."/>
            <person name="Oberbeckmann S."/>
            <person name="Bunk B."/>
            <person name="Jeske O."/>
            <person name="Meyerdierks A."/>
            <person name="Storesund J.E."/>
            <person name="Kallscheuer N."/>
            <person name="Luecker S."/>
            <person name="Lage O.M."/>
            <person name="Pohl T."/>
            <person name="Merkel B.J."/>
            <person name="Hornburger P."/>
            <person name="Mueller R.-W."/>
            <person name="Bruemmer F."/>
            <person name="Labrenz M."/>
            <person name="Spormann A.M."/>
            <person name="Op den Camp H."/>
            <person name="Overmann J."/>
            <person name="Amann R."/>
            <person name="Jetten M.S.M."/>
            <person name="Mascher T."/>
            <person name="Medema M.H."/>
            <person name="Devos D.P."/>
            <person name="Kaster A.-K."/>
            <person name="Ovreas L."/>
            <person name="Rohde M."/>
            <person name="Galperin M.Y."/>
            <person name="Jogler C."/>
        </authorList>
    </citation>
    <scope>NUCLEOTIDE SEQUENCE [LARGE SCALE GENOMIC DNA]</scope>
    <source>
        <strain evidence="3 4">CA12</strain>
    </source>
</reference>
<dbReference type="InterPro" id="IPR050879">
    <property type="entry name" value="Acyltransferase_3"/>
</dbReference>
<dbReference type="KEGG" id="acaf:CA12_02390"/>
<keyword evidence="1" id="KW-0812">Transmembrane</keyword>
<dbReference type="OrthoDB" id="9796461at2"/>
<proteinExistence type="predicted"/>
<feature type="transmembrane region" description="Helical" evidence="1">
    <location>
        <begin position="232"/>
        <end position="253"/>
    </location>
</feature>
<evidence type="ECO:0000259" key="2">
    <source>
        <dbReference type="Pfam" id="PF01757"/>
    </source>
</evidence>
<dbReference type="GO" id="GO:0016020">
    <property type="term" value="C:membrane"/>
    <property type="evidence" value="ECO:0007669"/>
    <property type="project" value="TreeGrafter"/>
</dbReference>
<feature type="transmembrane region" description="Helical" evidence="1">
    <location>
        <begin position="172"/>
        <end position="191"/>
    </location>
</feature>
<keyword evidence="1" id="KW-0472">Membrane</keyword>
<dbReference type="PANTHER" id="PTHR23028">
    <property type="entry name" value="ACETYLTRANSFERASE"/>
    <property type="match status" value="1"/>
</dbReference>
<name>A0A517P470_9PLAN</name>
<feature type="transmembrane region" description="Helical" evidence="1">
    <location>
        <begin position="54"/>
        <end position="76"/>
    </location>
</feature>
<keyword evidence="4" id="KW-1185">Reference proteome</keyword>